<dbReference type="Proteomes" id="UP000574276">
    <property type="component" value="Unassembled WGS sequence"/>
</dbReference>
<evidence type="ECO:0000259" key="1">
    <source>
        <dbReference type="Pfam" id="PF00682"/>
    </source>
</evidence>
<comment type="caution">
    <text evidence="2">The sequence shown here is derived from an EMBL/GenBank/DDBJ whole genome shotgun (WGS) entry which is preliminary data.</text>
</comment>
<dbReference type="InterPro" id="IPR013785">
    <property type="entry name" value="Aldolase_TIM"/>
</dbReference>
<dbReference type="Gene3D" id="3.20.20.70">
    <property type="entry name" value="Aldolase class I"/>
    <property type="match status" value="1"/>
</dbReference>
<accession>A0A839K1L1</accession>
<dbReference type="SUPFAM" id="SSF51569">
    <property type="entry name" value="Aldolase"/>
    <property type="match status" value="1"/>
</dbReference>
<dbReference type="GO" id="GO:0003824">
    <property type="term" value="F:catalytic activity"/>
    <property type="evidence" value="ECO:0007669"/>
    <property type="project" value="InterPro"/>
</dbReference>
<gene>
    <name evidence="2" type="ORF">H0486_08170</name>
</gene>
<reference evidence="2 3" key="1">
    <citation type="submission" date="2020-07" db="EMBL/GenBank/DDBJ databases">
        <title>Characterization and genome sequencing of isolate MD1, a novel member within the family Lachnospiraceae.</title>
        <authorList>
            <person name="Rettenmaier R."/>
            <person name="Di Bello L."/>
            <person name="Zinser C."/>
            <person name="Scheitz K."/>
            <person name="Liebl W."/>
            <person name="Zverlov V."/>
        </authorList>
    </citation>
    <scope>NUCLEOTIDE SEQUENCE [LARGE SCALE GENOMIC DNA]</scope>
    <source>
        <strain evidence="2 3">MD1</strain>
    </source>
</reference>
<keyword evidence="3" id="KW-1185">Reference proteome</keyword>
<evidence type="ECO:0000313" key="2">
    <source>
        <dbReference type="EMBL" id="MBB2182849.1"/>
    </source>
</evidence>
<dbReference type="AlphaFoldDB" id="A0A839K1L1"/>
<protein>
    <recommendedName>
        <fullName evidence="1">Pyruvate carboxyltransferase domain-containing protein</fullName>
    </recommendedName>
</protein>
<dbReference type="Pfam" id="PF00682">
    <property type="entry name" value="HMGL-like"/>
    <property type="match status" value="1"/>
</dbReference>
<feature type="domain" description="Pyruvate carboxyltransferase" evidence="1">
    <location>
        <begin position="3"/>
        <end position="272"/>
    </location>
</feature>
<name>A0A839K1L1_9FIRM</name>
<evidence type="ECO:0000313" key="3">
    <source>
        <dbReference type="Proteomes" id="UP000574276"/>
    </source>
</evidence>
<dbReference type="RefSeq" id="WP_228352538.1">
    <property type="nucleotide sequence ID" value="NZ_JACEGA010000001.1"/>
</dbReference>
<sequence length="345" mass="39825">MNRIKILDCTLRDGGFALEDADKNGAETKTFQRGDRDKIANYIVESNVEIVELGAIEVSDCDKKGFAIYQNMEEISSIIPHKRRNNQLFAGFYRGPDIDTSSIPSWDESKLDITRICLRYSELKKSLEFSKDLSKKGYKVFLQPMVTVRYSDAELQMVLNAANEMDAYAVYFVDSYGYMTPEDVIKYFTWFNETLKPSIHIGFHAHNNMEMALLNVITLLNIDTDRKIIIDSCATGMGQGTGNLQSEVILNYMNANYNCNYNVDKMYQACEIVDEFNINRLWGYSIPRYIAANNKTAYKYAIELQDKYQMSYSEIDQILSNIPDDLRFRYTVENTKELLRRLGKL</sequence>
<proteinExistence type="predicted"/>
<dbReference type="InterPro" id="IPR000891">
    <property type="entry name" value="PYR_CT"/>
</dbReference>
<dbReference type="EMBL" id="JACEGA010000001">
    <property type="protein sequence ID" value="MBB2182849.1"/>
    <property type="molecule type" value="Genomic_DNA"/>
</dbReference>
<organism evidence="2 3">
    <name type="scientific">Variimorphobacter saccharofermentans</name>
    <dbReference type="NCBI Taxonomy" id="2755051"/>
    <lineage>
        <taxon>Bacteria</taxon>
        <taxon>Bacillati</taxon>
        <taxon>Bacillota</taxon>
        <taxon>Clostridia</taxon>
        <taxon>Lachnospirales</taxon>
        <taxon>Lachnospiraceae</taxon>
        <taxon>Variimorphobacter</taxon>
    </lineage>
</organism>